<evidence type="ECO:0000313" key="2">
    <source>
        <dbReference type="EnsemblPlants" id="HORVU.MOREX.r3.7HG0737880.1"/>
    </source>
</evidence>
<protein>
    <recommendedName>
        <fullName evidence="1">F-box/LRR-repeat protein 15/At3g58940/PEG3-like LRR domain-containing protein</fullName>
    </recommendedName>
</protein>
<dbReference type="PANTHER" id="PTHR34709">
    <property type="entry name" value="OS10G0396666 PROTEIN"/>
    <property type="match status" value="1"/>
</dbReference>
<dbReference type="InterPro" id="IPR055312">
    <property type="entry name" value="FBL15-like"/>
</dbReference>
<evidence type="ECO:0000259" key="1">
    <source>
        <dbReference type="Pfam" id="PF24758"/>
    </source>
</evidence>
<dbReference type="EnsemblPlants" id="HORVU.MOREX.r3.7HG0737880.1">
    <property type="protein sequence ID" value="HORVU.MOREX.r3.7HG0737880.1"/>
    <property type="gene ID" value="HORVU.MOREX.r3.7HG0737880"/>
</dbReference>
<dbReference type="Gramene" id="HORVU.MOREX.r3.7HG0737880.1">
    <property type="protein sequence ID" value="HORVU.MOREX.r3.7HG0737880.1"/>
    <property type="gene ID" value="HORVU.MOREX.r3.7HG0737880"/>
</dbReference>
<dbReference type="InterPro" id="IPR036047">
    <property type="entry name" value="F-box-like_dom_sf"/>
</dbReference>
<dbReference type="Gramene" id="HORVU.MOREX.r2.7HG0611970.1">
    <property type="protein sequence ID" value="HORVU.MOREX.r2.7HG0611970.1"/>
    <property type="gene ID" value="HORVU.MOREX.r2.7HG0611970"/>
</dbReference>
<dbReference type="PANTHER" id="PTHR34709:SF37">
    <property type="entry name" value="F-BOX DOMAIN-CONTAINING PROTEIN"/>
    <property type="match status" value="1"/>
</dbReference>
<sequence>MDLGTRSRRRSSEPGPAGGVDYLSALPDDLLLLVLACLGCAAAAARTGVLARRWRGLWSCLRDLAFRDVALPSLEAALGRVALPPPAVSLLEIRVPDDNRPPAGAGVVAWLLQAAARLGPEKLVFTFPLGLYRYPREVDLPSFHRATSIALERIPFVLRAPAAGGEFPALQTLSLKGGQVVDLGALLSLCPYLRVLRLKGISPRDYSTTTVHSASLQELVMEDMCTFRTHRVDIVAPILTQLKLHLLTNAQVSISIFAPMIENVSWQWSYGTVRIGSGHWTLKKLSLQTAETQGQLTSLHIHARYRRYIFPGQEANFAQEIEKHMIVNFSILDLDLHLTTKGHVFGAFVSHLLGLNRIRSAIRRLKVLRVRQGSWEKDVCGAVCPCQPTNWRTQIISLTALEEVEIHGSEGEDHELDFLKLVCSCAPMLKKVIVKLSDEISSTDDTNMKICDIFRGYPSVKCNVYLSSED</sequence>
<reference evidence="3" key="1">
    <citation type="journal article" date="2012" name="Nature">
        <title>A physical, genetic and functional sequence assembly of the barley genome.</title>
        <authorList>
            <consortium name="The International Barley Genome Sequencing Consortium"/>
            <person name="Mayer K.F."/>
            <person name="Waugh R."/>
            <person name="Brown J.W."/>
            <person name="Schulman A."/>
            <person name="Langridge P."/>
            <person name="Platzer M."/>
            <person name="Fincher G.B."/>
            <person name="Muehlbauer G.J."/>
            <person name="Sato K."/>
            <person name="Close T.J."/>
            <person name="Wise R.P."/>
            <person name="Stein N."/>
        </authorList>
    </citation>
    <scope>NUCLEOTIDE SEQUENCE [LARGE SCALE GENOMIC DNA]</scope>
    <source>
        <strain evidence="3">cv. Morex</strain>
    </source>
</reference>
<reference evidence="2" key="3">
    <citation type="submission" date="2022-01" db="UniProtKB">
        <authorList>
            <consortium name="EnsemblPlants"/>
        </authorList>
    </citation>
    <scope>IDENTIFICATION</scope>
    <source>
        <strain evidence="2">subsp. vulgare</strain>
    </source>
</reference>
<dbReference type="Proteomes" id="UP000011116">
    <property type="component" value="Chromosome 7H"/>
</dbReference>
<name>A0A8I6Z851_HORVV</name>
<keyword evidence="3" id="KW-1185">Reference proteome</keyword>
<dbReference type="Pfam" id="PF24758">
    <property type="entry name" value="LRR_At5g56370"/>
    <property type="match status" value="1"/>
</dbReference>
<reference evidence="2" key="2">
    <citation type="submission" date="2020-10" db="EMBL/GenBank/DDBJ databases">
        <authorList>
            <person name="Scholz U."/>
            <person name="Mascher M."/>
            <person name="Fiebig A."/>
        </authorList>
    </citation>
    <scope>NUCLEOTIDE SEQUENCE [LARGE SCALE GENOMIC DNA]</scope>
    <source>
        <strain evidence="2">cv. Morex</strain>
    </source>
</reference>
<dbReference type="InterPro" id="IPR055411">
    <property type="entry name" value="LRR_FXL15/At3g58940/PEG3-like"/>
</dbReference>
<organism evidence="2 3">
    <name type="scientific">Hordeum vulgare subsp. vulgare</name>
    <name type="common">Domesticated barley</name>
    <dbReference type="NCBI Taxonomy" id="112509"/>
    <lineage>
        <taxon>Eukaryota</taxon>
        <taxon>Viridiplantae</taxon>
        <taxon>Streptophyta</taxon>
        <taxon>Embryophyta</taxon>
        <taxon>Tracheophyta</taxon>
        <taxon>Spermatophyta</taxon>
        <taxon>Magnoliopsida</taxon>
        <taxon>Liliopsida</taxon>
        <taxon>Poales</taxon>
        <taxon>Poaceae</taxon>
        <taxon>BOP clade</taxon>
        <taxon>Pooideae</taxon>
        <taxon>Triticodae</taxon>
        <taxon>Triticeae</taxon>
        <taxon>Hordeinae</taxon>
        <taxon>Hordeum</taxon>
    </lineage>
</organism>
<dbReference type="AlphaFoldDB" id="A0A8I6Z851"/>
<dbReference type="SUPFAM" id="SSF81383">
    <property type="entry name" value="F-box domain"/>
    <property type="match status" value="1"/>
</dbReference>
<accession>A0A8I6Z851</accession>
<evidence type="ECO:0000313" key="3">
    <source>
        <dbReference type="Proteomes" id="UP000011116"/>
    </source>
</evidence>
<proteinExistence type="predicted"/>
<feature type="domain" description="F-box/LRR-repeat protein 15/At3g58940/PEG3-like LRR" evidence="1">
    <location>
        <begin position="112"/>
        <end position="254"/>
    </location>
</feature>